<feature type="domain" description="NodB homology" evidence="1">
    <location>
        <begin position="7"/>
        <end position="266"/>
    </location>
</feature>
<dbReference type="Gene3D" id="3.20.20.370">
    <property type="entry name" value="Glycoside hydrolase/deacetylase"/>
    <property type="match status" value="1"/>
</dbReference>
<dbReference type="PROSITE" id="PS51677">
    <property type="entry name" value="NODB"/>
    <property type="match status" value="1"/>
</dbReference>
<evidence type="ECO:0000313" key="2">
    <source>
        <dbReference type="EMBL" id="OIQ75242.1"/>
    </source>
</evidence>
<dbReference type="GO" id="GO:0016810">
    <property type="term" value="F:hydrolase activity, acting on carbon-nitrogen (but not peptide) bonds"/>
    <property type="evidence" value="ECO:0007669"/>
    <property type="project" value="InterPro"/>
</dbReference>
<name>A0A1J5PVX2_9ZZZZ</name>
<accession>A0A1J5PVX2</accession>
<gene>
    <name evidence="2" type="primary">arnD_8</name>
    <name evidence="2" type="ORF">GALL_430890</name>
</gene>
<dbReference type="SUPFAM" id="SSF88713">
    <property type="entry name" value="Glycoside hydrolase/deacetylase"/>
    <property type="match status" value="1"/>
</dbReference>
<proteinExistence type="predicted"/>
<dbReference type="AlphaFoldDB" id="A0A1J5PVX2"/>
<organism evidence="2">
    <name type="scientific">mine drainage metagenome</name>
    <dbReference type="NCBI Taxonomy" id="410659"/>
    <lineage>
        <taxon>unclassified sequences</taxon>
        <taxon>metagenomes</taxon>
        <taxon>ecological metagenomes</taxon>
    </lineage>
</organism>
<protein>
    <submittedName>
        <fullName evidence="2">Putative 4-deoxy-4-formamido-L-arabinose-phosphoundecaprenol deformylase ArnD</fullName>
        <ecNumber evidence="2">3.5.1.-</ecNumber>
    </submittedName>
</protein>
<keyword evidence="2" id="KW-0378">Hydrolase</keyword>
<dbReference type="EMBL" id="MLJW01002229">
    <property type="protein sequence ID" value="OIQ75242.1"/>
    <property type="molecule type" value="Genomic_DNA"/>
</dbReference>
<dbReference type="GO" id="GO:0005975">
    <property type="term" value="P:carbohydrate metabolic process"/>
    <property type="evidence" value="ECO:0007669"/>
    <property type="project" value="InterPro"/>
</dbReference>
<reference evidence="2" key="1">
    <citation type="submission" date="2016-10" db="EMBL/GenBank/DDBJ databases">
        <title>Sequence of Gallionella enrichment culture.</title>
        <authorList>
            <person name="Poehlein A."/>
            <person name="Muehling M."/>
            <person name="Daniel R."/>
        </authorList>
    </citation>
    <scope>NUCLEOTIDE SEQUENCE</scope>
</reference>
<comment type="caution">
    <text evidence="2">The sequence shown here is derived from an EMBL/GenBank/DDBJ whole genome shotgun (WGS) entry which is preliminary data.</text>
</comment>
<evidence type="ECO:0000259" key="1">
    <source>
        <dbReference type="PROSITE" id="PS51677"/>
    </source>
</evidence>
<dbReference type="EC" id="3.5.1.-" evidence="2"/>
<dbReference type="InterPro" id="IPR002509">
    <property type="entry name" value="NODB_dom"/>
</dbReference>
<sequence length="307" mass="33408">MIRQSMPTIALKVDVDTLRGTQEGVPALLRLLDRHQIRATFLFSLGPDHAGRALKRVFRPGFLAKVQRTSVTSHYGIKTLLYGTLLPGPDIGKRAASEMKAARRAGHETGVHTWDHILWQDHVARKDADWTRRQLQLAVDRYGEIFGSAPLVHGAAGWQMNDTAYLLEQDMGFTLASDGRGTHPFLPVVRGRVLTVPQLPTTLPTLDELIGVNGLSADNVADHLLRLCADGRDHVYTLHAELEGGQLAPVFDQLLSGWQATGLSCGALRDYAERLDLGSLPRHAVEMGAIPGRSGTLAMQGAPAQGS</sequence>
<dbReference type="InterPro" id="IPR011330">
    <property type="entry name" value="Glyco_hydro/deAcase_b/a-brl"/>
</dbReference>
<dbReference type="Pfam" id="PF01522">
    <property type="entry name" value="Polysacc_deac_1"/>
    <property type="match status" value="1"/>
</dbReference>